<feature type="domain" description="HTH cro/C1-type" evidence="1">
    <location>
        <begin position="19"/>
        <end position="73"/>
    </location>
</feature>
<dbReference type="Proteomes" id="UP000524237">
    <property type="component" value="Unassembled WGS sequence"/>
</dbReference>
<dbReference type="CDD" id="cd00093">
    <property type="entry name" value="HTH_XRE"/>
    <property type="match status" value="1"/>
</dbReference>
<name>A0A7W3PN99_9MICO</name>
<protein>
    <submittedName>
        <fullName evidence="2">DNA-binding XRE family transcriptional regulator</fullName>
    </submittedName>
</protein>
<dbReference type="GO" id="GO:0003677">
    <property type="term" value="F:DNA binding"/>
    <property type="evidence" value="ECO:0007669"/>
    <property type="project" value="UniProtKB-KW"/>
</dbReference>
<keyword evidence="3" id="KW-1185">Reference proteome</keyword>
<dbReference type="AlphaFoldDB" id="A0A7W3PN99"/>
<dbReference type="InterPro" id="IPR010982">
    <property type="entry name" value="Lambda_DNA-bd_dom_sf"/>
</dbReference>
<proteinExistence type="predicted"/>
<keyword evidence="2" id="KW-0238">DNA-binding</keyword>
<dbReference type="EMBL" id="JACGWU010000001">
    <property type="protein sequence ID" value="MBA8828165.1"/>
    <property type="molecule type" value="Genomic_DNA"/>
</dbReference>
<dbReference type="SUPFAM" id="SSF47413">
    <property type="entry name" value="lambda repressor-like DNA-binding domains"/>
    <property type="match status" value="1"/>
</dbReference>
<comment type="caution">
    <text evidence="2">The sequence shown here is derived from an EMBL/GenBank/DDBJ whole genome shotgun (WGS) entry which is preliminary data.</text>
</comment>
<evidence type="ECO:0000313" key="2">
    <source>
        <dbReference type="EMBL" id="MBA8828165.1"/>
    </source>
</evidence>
<reference evidence="2 3" key="1">
    <citation type="submission" date="2020-07" db="EMBL/GenBank/DDBJ databases">
        <title>Sequencing the genomes of 1000 actinobacteria strains.</title>
        <authorList>
            <person name="Klenk H.-P."/>
        </authorList>
    </citation>
    <scope>NUCLEOTIDE SEQUENCE [LARGE SCALE GENOMIC DNA]</scope>
    <source>
        <strain evidence="2 3">DSM 23737</strain>
    </source>
</reference>
<evidence type="ECO:0000313" key="3">
    <source>
        <dbReference type="Proteomes" id="UP000524237"/>
    </source>
</evidence>
<dbReference type="InterPro" id="IPR001387">
    <property type="entry name" value="Cro/C1-type_HTH"/>
</dbReference>
<accession>A0A7W3PN99</accession>
<dbReference type="SMART" id="SM00530">
    <property type="entry name" value="HTH_XRE"/>
    <property type="match status" value="1"/>
</dbReference>
<sequence length="106" mass="11476">MSFYAHFAEQHLSAIRLEMSIQRNLRGLTYDDLAKSSGVSRRTLVAIEGGTSRGSVETWMRICAAFGTTFSQFLEDSAAAHVVTLDVPLIGKPAEPVAGTMQSAEL</sequence>
<dbReference type="Gene3D" id="1.10.260.40">
    <property type="entry name" value="lambda repressor-like DNA-binding domains"/>
    <property type="match status" value="1"/>
</dbReference>
<organism evidence="2 3">
    <name type="scientific">Alpinimonas psychrophila</name>
    <dbReference type="NCBI Taxonomy" id="748908"/>
    <lineage>
        <taxon>Bacteria</taxon>
        <taxon>Bacillati</taxon>
        <taxon>Actinomycetota</taxon>
        <taxon>Actinomycetes</taxon>
        <taxon>Micrococcales</taxon>
        <taxon>Microbacteriaceae</taxon>
        <taxon>Alpinimonas</taxon>
    </lineage>
</organism>
<evidence type="ECO:0000259" key="1">
    <source>
        <dbReference type="PROSITE" id="PS50943"/>
    </source>
</evidence>
<dbReference type="RefSeq" id="WP_182483619.1">
    <property type="nucleotide sequence ID" value="NZ_JACGWU010000001.1"/>
</dbReference>
<dbReference type="Pfam" id="PF01381">
    <property type="entry name" value="HTH_3"/>
    <property type="match status" value="1"/>
</dbReference>
<dbReference type="PROSITE" id="PS50943">
    <property type="entry name" value="HTH_CROC1"/>
    <property type="match status" value="1"/>
</dbReference>
<gene>
    <name evidence="2" type="ORF">FB555_000236</name>
</gene>